<name>A0AAW0F8L4_9APHY</name>
<dbReference type="Proteomes" id="UP001385951">
    <property type="component" value="Unassembled WGS sequence"/>
</dbReference>
<protein>
    <submittedName>
        <fullName evidence="1">Uncharacterized protein</fullName>
    </submittedName>
</protein>
<dbReference type="EMBL" id="JASBNA010000144">
    <property type="protein sequence ID" value="KAK7675996.1"/>
    <property type="molecule type" value="Genomic_DNA"/>
</dbReference>
<proteinExistence type="predicted"/>
<sequence>MIPQAEFSRLLLTPHCRPHCLLIKVVVIRTWDLRRVNDYKVMRNENMMDSIAAPKHNVRYRLLLYYRWNEMLTLIWKCLTEMIFGSQVLM</sequence>
<organism evidence="1 2">
    <name type="scientific">Cerrena zonata</name>
    <dbReference type="NCBI Taxonomy" id="2478898"/>
    <lineage>
        <taxon>Eukaryota</taxon>
        <taxon>Fungi</taxon>
        <taxon>Dikarya</taxon>
        <taxon>Basidiomycota</taxon>
        <taxon>Agaricomycotina</taxon>
        <taxon>Agaricomycetes</taxon>
        <taxon>Polyporales</taxon>
        <taxon>Cerrenaceae</taxon>
        <taxon>Cerrena</taxon>
    </lineage>
</organism>
<keyword evidence="2" id="KW-1185">Reference proteome</keyword>
<dbReference type="AlphaFoldDB" id="A0AAW0F8L4"/>
<comment type="caution">
    <text evidence="1">The sequence shown here is derived from an EMBL/GenBank/DDBJ whole genome shotgun (WGS) entry which is preliminary data.</text>
</comment>
<evidence type="ECO:0000313" key="2">
    <source>
        <dbReference type="Proteomes" id="UP001385951"/>
    </source>
</evidence>
<evidence type="ECO:0000313" key="1">
    <source>
        <dbReference type="EMBL" id="KAK7675996.1"/>
    </source>
</evidence>
<accession>A0AAW0F8L4</accession>
<gene>
    <name evidence="1" type="ORF">QCA50_021053</name>
</gene>
<reference evidence="1 2" key="1">
    <citation type="submission" date="2022-09" db="EMBL/GenBank/DDBJ databases">
        <authorList>
            <person name="Palmer J.M."/>
        </authorList>
    </citation>
    <scope>NUCLEOTIDE SEQUENCE [LARGE SCALE GENOMIC DNA]</scope>
    <source>
        <strain evidence="1 2">DSM 7382</strain>
    </source>
</reference>